<protein>
    <submittedName>
        <fullName evidence="1">Uncharacterized protein</fullName>
    </submittedName>
</protein>
<evidence type="ECO:0000313" key="1">
    <source>
        <dbReference type="EMBL" id="JAD54428.1"/>
    </source>
</evidence>
<proteinExistence type="predicted"/>
<reference evidence="1" key="2">
    <citation type="journal article" date="2015" name="Data Brief">
        <title>Shoot transcriptome of the giant reed, Arundo donax.</title>
        <authorList>
            <person name="Barrero R.A."/>
            <person name="Guerrero F.D."/>
            <person name="Moolhuijzen P."/>
            <person name="Goolsby J.A."/>
            <person name="Tidwell J."/>
            <person name="Bellgard S.E."/>
            <person name="Bellgard M.I."/>
        </authorList>
    </citation>
    <scope>NUCLEOTIDE SEQUENCE</scope>
    <source>
        <tissue evidence="1">Shoot tissue taken approximately 20 cm above the soil surface</tissue>
    </source>
</reference>
<reference evidence="1" key="1">
    <citation type="submission" date="2014-09" db="EMBL/GenBank/DDBJ databases">
        <authorList>
            <person name="Magalhaes I.L.F."/>
            <person name="Oliveira U."/>
            <person name="Santos F.R."/>
            <person name="Vidigal T.H.D.A."/>
            <person name="Brescovit A.D."/>
            <person name="Santos A.J."/>
        </authorList>
    </citation>
    <scope>NUCLEOTIDE SEQUENCE</scope>
    <source>
        <tissue evidence="1">Shoot tissue taken approximately 20 cm above the soil surface</tissue>
    </source>
</reference>
<dbReference type="AlphaFoldDB" id="A0A0A9AX09"/>
<sequence length="26" mass="2990">MSTILLPFSRPAMSISLLLKFKIRII</sequence>
<accession>A0A0A9AX09</accession>
<dbReference type="EMBL" id="GBRH01243467">
    <property type="protein sequence ID" value="JAD54428.1"/>
    <property type="molecule type" value="Transcribed_RNA"/>
</dbReference>
<name>A0A0A9AX09_ARUDO</name>
<organism evidence="1">
    <name type="scientific">Arundo donax</name>
    <name type="common">Giant reed</name>
    <name type="synonym">Donax arundinaceus</name>
    <dbReference type="NCBI Taxonomy" id="35708"/>
    <lineage>
        <taxon>Eukaryota</taxon>
        <taxon>Viridiplantae</taxon>
        <taxon>Streptophyta</taxon>
        <taxon>Embryophyta</taxon>
        <taxon>Tracheophyta</taxon>
        <taxon>Spermatophyta</taxon>
        <taxon>Magnoliopsida</taxon>
        <taxon>Liliopsida</taxon>
        <taxon>Poales</taxon>
        <taxon>Poaceae</taxon>
        <taxon>PACMAD clade</taxon>
        <taxon>Arundinoideae</taxon>
        <taxon>Arundineae</taxon>
        <taxon>Arundo</taxon>
    </lineage>
</organism>